<dbReference type="Proteomes" id="UP000009168">
    <property type="component" value="Unassembled WGS sequence"/>
</dbReference>
<dbReference type="eggNOG" id="KOG4308">
    <property type="taxonomic scope" value="Eukaryota"/>
</dbReference>
<sequence length="78" mass="8445">MGSLGVSVLCNAITNYIHNNLIFNEGASYIGSALTKCHNLSNLTLSLQRTQIGDEGILDLGSALQKCSNITFLELFLR</sequence>
<dbReference type="Gene3D" id="3.80.10.10">
    <property type="entry name" value="Ribonuclease Inhibitor"/>
    <property type="match status" value="1"/>
</dbReference>
<dbReference type="EMBL" id="GG662867">
    <property type="protein sequence ID" value="EAR85928.3"/>
    <property type="molecule type" value="Genomic_DNA"/>
</dbReference>
<evidence type="ECO:0008006" key="3">
    <source>
        <dbReference type="Google" id="ProtNLM"/>
    </source>
</evidence>
<organism evidence="1 2">
    <name type="scientific">Tetrahymena thermophila (strain SB210)</name>
    <dbReference type="NCBI Taxonomy" id="312017"/>
    <lineage>
        <taxon>Eukaryota</taxon>
        <taxon>Sar</taxon>
        <taxon>Alveolata</taxon>
        <taxon>Ciliophora</taxon>
        <taxon>Intramacronucleata</taxon>
        <taxon>Oligohymenophorea</taxon>
        <taxon>Hymenostomatida</taxon>
        <taxon>Tetrahymenina</taxon>
        <taxon>Tetrahymenidae</taxon>
        <taxon>Tetrahymena</taxon>
    </lineage>
</organism>
<dbReference type="AlphaFoldDB" id="Q22KV0"/>
<protein>
    <recommendedName>
        <fullName evidence="3">Oxalate/formate antiporter protein</fullName>
    </recommendedName>
</protein>
<proteinExistence type="predicted"/>
<keyword evidence="2" id="KW-1185">Reference proteome</keyword>
<accession>Q22KV0</accession>
<evidence type="ECO:0000313" key="1">
    <source>
        <dbReference type="EMBL" id="EAR85928.3"/>
    </source>
</evidence>
<dbReference type="InParanoid" id="Q22KV0"/>
<dbReference type="InterPro" id="IPR032675">
    <property type="entry name" value="LRR_dom_sf"/>
</dbReference>
<dbReference type="HOGENOM" id="CLU_358093_0_0_1"/>
<dbReference type="OrthoDB" id="120976at2759"/>
<dbReference type="RefSeq" id="XP_976523.3">
    <property type="nucleotide sequence ID" value="XM_971430.3"/>
</dbReference>
<name>Q22KV0_TETTS</name>
<reference evidence="2" key="1">
    <citation type="journal article" date="2006" name="PLoS Biol.">
        <title>Macronuclear genome sequence of the ciliate Tetrahymena thermophila, a model eukaryote.</title>
        <authorList>
            <person name="Eisen J.A."/>
            <person name="Coyne R.S."/>
            <person name="Wu M."/>
            <person name="Wu D."/>
            <person name="Thiagarajan M."/>
            <person name="Wortman J.R."/>
            <person name="Badger J.H."/>
            <person name="Ren Q."/>
            <person name="Amedeo P."/>
            <person name="Jones K.M."/>
            <person name="Tallon L.J."/>
            <person name="Delcher A.L."/>
            <person name="Salzberg S.L."/>
            <person name="Silva J.C."/>
            <person name="Haas B.J."/>
            <person name="Majoros W.H."/>
            <person name="Farzad M."/>
            <person name="Carlton J.M."/>
            <person name="Smith R.K. Jr."/>
            <person name="Garg J."/>
            <person name="Pearlman R.E."/>
            <person name="Karrer K.M."/>
            <person name="Sun L."/>
            <person name="Manning G."/>
            <person name="Elde N.C."/>
            <person name="Turkewitz A.P."/>
            <person name="Asai D.J."/>
            <person name="Wilkes D.E."/>
            <person name="Wang Y."/>
            <person name="Cai H."/>
            <person name="Collins K."/>
            <person name="Stewart B.A."/>
            <person name="Lee S.R."/>
            <person name="Wilamowska K."/>
            <person name="Weinberg Z."/>
            <person name="Ruzzo W.L."/>
            <person name="Wloga D."/>
            <person name="Gaertig J."/>
            <person name="Frankel J."/>
            <person name="Tsao C.-C."/>
            <person name="Gorovsky M.A."/>
            <person name="Keeling P.J."/>
            <person name="Waller R.F."/>
            <person name="Patron N.J."/>
            <person name="Cherry J.M."/>
            <person name="Stover N.A."/>
            <person name="Krieger C.J."/>
            <person name="del Toro C."/>
            <person name="Ryder H.F."/>
            <person name="Williamson S.C."/>
            <person name="Barbeau R.A."/>
            <person name="Hamilton E.P."/>
            <person name="Orias E."/>
        </authorList>
    </citation>
    <scope>NUCLEOTIDE SEQUENCE [LARGE SCALE GENOMIC DNA]</scope>
    <source>
        <strain evidence="2">SB210</strain>
    </source>
</reference>
<dbReference type="GeneID" id="7845349"/>
<dbReference type="SUPFAM" id="SSF52047">
    <property type="entry name" value="RNI-like"/>
    <property type="match status" value="1"/>
</dbReference>
<gene>
    <name evidence="1" type="ORF">TTHERM_01063950</name>
</gene>
<dbReference type="KEGG" id="tet:TTHERM_01063950"/>
<evidence type="ECO:0000313" key="2">
    <source>
        <dbReference type="Proteomes" id="UP000009168"/>
    </source>
</evidence>